<dbReference type="Proteomes" id="UP000242849">
    <property type="component" value="Unassembled WGS sequence"/>
</dbReference>
<feature type="region of interest" description="Disordered" evidence="1">
    <location>
        <begin position="62"/>
        <end position="81"/>
    </location>
</feature>
<proteinExistence type="predicted"/>
<protein>
    <submittedName>
        <fullName evidence="2">Uncharacterized protein</fullName>
    </submittedName>
</protein>
<organism evidence="2 3">
    <name type="scientific">Pseudomonas anguilliseptica</name>
    <dbReference type="NCBI Taxonomy" id="53406"/>
    <lineage>
        <taxon>Bacteria</taxon>
        <taxon>Pseudomonadati</taxon>
        <taxon>Pseudomonadota</taxon>
        <taxon>Gammaproteobacteria</taxon>
        <taxon>Pseudomonadales</taxon>
        <taxon>Pseudomonadaceae</taxon>
        <taxon>Pseudomonas</taxon>
    </lineage>
</organism>
<keyword evidence="3" id="KW-1185">Reference proteome</keyword>
<reference evidence="3" key="1">
    <citation type="submission" date="2016-10" db="EMBL/GenBank/DDBJ databases">
        <authorList>
            <person name="Varghese N."/>
            <person name="Submissions S."/>
        </authorList>
    </citation>
    <scope>NUCLEOTIDE SEQUENCE [LARGE SCALE GENOMIC DNA]</scope>
    <source>
        <strain evidence="3">DSM 12111</strain>
    </source>
</reference>
<dbReference type="STRING" id="53406.SAMN05421553_2050"/>
<name>A0A1H4Y1F8_PSEAG</name>
<accession>A0A1H4Y1F8</accession>
<evidence type="ECO:0000313" key="2">
    <source>
        <dbReference type="EMBL" id="SED11210.1"/>
    </source>
</evidence>
<gene>
    <name evidence="2" type="ORF">SAMN05421553_2050</name>
</gene>
<evidence type="ECO:0000256" key="1">
    <source>
        <dbReference type="SAM" id="MobiDB-lite"/>
    </source>
</evidence>
<dbReference type="AlphaFoldDB" id="A0A1H4Y1F8"/>
<sequence length="264" mass="28938">MDVALCTADGKEYTGKDFEDLPPQDKAVKRRNRCSTPAFFRKRAKSGQAACFGARPHENCSLAAPESNSGPGGGPDRDILQNPGNHIVIDVQFGGAPAGPFGPNEPGANAGRGGRFVGHGQRQNAVMHRRLRPLLKTLIYSQAFRQSLQMIELPDHGAWPVRELFVNFADISAADVGRFKGFWGPVYDIGVGMNGTRWINTGKRDDVSVPLAEEQLRPFNSYHRIDADDLEGTHILVFGTLNRSAQGKLWIDLVSIEHFAVCDD</sequence>
<dbReference type="OrthoDB" id="9154076at2"/>
<evidence type="ECO:0000313" key="3">
    <source>
        <dbReference type="Proteomes" id="UP000242849"/>
    </source>
</evidence>
<dbReference type="EMBL" id="FNSC01000001">
    <property type="protein sequence ID" value="SED11210.1"/>
    <property type="molecule type" value="Genomic_DNA"/>
</dbReference>